<organism evidence="2 3">
    <name type="scientific">Lactuca saligna</name>
    <name type="common">Willowleaf lettuce</name>
    <dbReference type="NCBI Taxonomy" id="75948"/>
    <lineage>
        <taxon>Eukaryota</taxon>
        <taxon>Viridiplantae</taxon>
        <taxon>Streptophyta</taxon>
        <taxon>Embryophyta</taxon>
        <taxon>Tracheophyta</taxon>
        <taxon>Spermatophyta</taxon>
        <taxon>Magnoliopsida</taxon>
        <taxon>eudicotyledons</taxon>
        <taxon>Gunneridae</taxon>
        <taxon>Pentapetalae</taxon>
        <taxon>asterids</taxon>
        <taxon>campanulids</taxon>
        <taxon>Asterales</taxon>
        <taxon>Asteraceae</taxon>
        <taxon>Cichorioideae</taxon>
        <taxon>Cichorieae</taxon>
        <taxon>Lactucinae</taxon>
        <taxon>Lactuca</taxon>
    </lineage>
</organism>
<feature type="coiled-coil region" evidence="1">
    <location>
        <begin position="30"/>
        <end position="71"/>
    </location>
</feature>
<proteinExistence type="predicted"/>
<accession>A0AA36EP99</accession>
<dbReference type="EMBL" id="OX465085">
    <property type="protein sequence ID" value="CAI9303237.1"/>
    <property type="molecule type" value="Genomic_DNA"/>
</dbReference>
<evidence type="ECO:0000313" key="2">
    <source>
        <dbReference type="EMBL" id="CAI9303237.1"/>
    </source>
</evidence>
<name>A0AA36EP99_LACSI</name>
<dbReference type="AlphaFoldDB" id="A0AA36EP99"/>
<dbReference type="Proteomes" id="UP001177003">
    <property type="component" value="Chromosome 9"/>
</dbReference>
<keyword evidence="3" id="KW-1185">Reference proteome</keyword>
<reference evidence="2" key="1">
    <citation type="submission" date="2023-04" db="EMBL/GenBank/DDBJ databases">
        <authorList>
            <person name="Vijverberg K."/>
            <person name="Xiong W."/>
            <person name="Schranz E."/>
        </authorList>
    </citation>
    <scope>NUCLEOTIDE SEQUENCE</scope>
</reference>
<evidence type="ECO:0000313" key="3">
    <source>
        <dbReference type="Proteomes" id="UP001177003"/>
    </source>
</evidence>
<evidence type="ECO:0000256" key="1">
    <source>
        <dbReference type="SAM" id="Coils"/>
    </source>
</evidence>
<gene>
    <name evidence="2" type="ORF">LSALG_LOCUS41686</name>
</gene>
<keyword evidence="1" id="KW-0175">Coiled coil</keyword>
<sequence length="146" mass="16352">MAEEQLLSPDPQGKGVAIEEGGAGDDNLTLSGLQKEISVLSQKNTELDIQVTELRAENVNLRIQISDLQDHFNLLTSCYFELKKKLEVDLGDKYQTYVEEQRINLHVQAFLVDLPVGQSSGTVNRRVDESPLAPHITEIIHRGQEE</sequence>
<protein>
    <submittedName>
        <fullName evidence="2">Uncharacterized protein</fullName>
    </submittedName>
</protein>